<sequence>EMAKDEARHGKAFEGLLKRYFG</sequence>
<accession>A0A412YSS6</accession>
<keyword evidence="1" id="KW-0560">Oxidoreductase</keyword>
<dbReference type="EMBL" id="QRZM01000031">
    <property type="protein sequence ID" value="RGV68307.1"/>
    <property type="molecule type" value="Genomic_DNA"/>
</dbReference>
<dbReference type="Proteomes" id="UP000284543">
    <property type="component" value="Unassembled WGS sequence"/>
</dbReference>
<organism evidence="1 2">
    <name type="scientific">Enterocloster bolteae</name>
    <dbReference type="NCBI Taxonomy" id="208479"/>
    <lineage>
        <taxon>Bacteria</taxon>
        <taxon>Bacillati</taxon>
        <taxon>Bacillota</taxon>
        <taxon>Clostridia</taxon>
        <taxon>Lachnospirales</taxon>
        <taxon>Lachnospiraceae</taxon>
        <taxon>Enterocloster</taxon>
    </lineage>
</organism>
<dbReference type="AlphaFoldDB" id="A0A412YSS6"/>
<proteinExistence type="predicted"/>
<dbReference type="GO" id="GO:0004601">
    <property type="term" value="F:peroxidase activity"/>
    <property type="evidence" value="ECO:0007669"/>
    <property type="project" value="UniProtKB-KW"/>
</dbReference>
<comment type="caution">
    <text evidence="1">The sequence shown here is derived from an EMBL/GenBank/DDBJ whole genome shotgun (WGS) entry which is preliminary data.</text>
</comment>
<keyword evidence="1" id="KW-0575">Peroxidase</keyword>
<name>A0A412YSS6_9FIRM</name>
<evidence type="ECO:0000313" key="2">
    <source>
        <dbReference type="Proteomes" id="UP000284543"/>
    </source>
</evidence>
<reference evidence="1 2" key="1">
    <citation type="submission" date="2018-08" db="EMBL/GenBank/DDBJ databases">
        <title>A genome reference for cultivated species of the human gut microbiota.</title>
        <authorList>
            <person name="Zou Y."/>
            <person name="Xue W."/>
            <person name="Luo G."/>
        </authorList>
    </citation>
    <scope>NUCLEOTIDE SEQUENCE [LARGE SCALE GENOMIC DNA]</scope>
    <source>
        <strain evidence="1 2">AF14-18</strain>
    </source>
</reference>
<evidence type="ECO:0000313" key="1">
    <source>
        <dbReference type="EMBL" id="RGV68307.1"/>
    </source>
</evidence>
<protein>
    <submittedName>
        <fullName evidence="1">NADH peroxidase</fullName>
    </submittedName>
</protein>
<feature type="non-terminal residue" evidence="1">
    <location>
        <position position="1"/>
    </location>
</feature>
<gene>
    <name evidence="1" type="ORF">DWW02_29310</name>
</gene>